<protein>
    <submittedName>
        <fullName evidence="1">Uncharacterized protein</fullName>
    </submittedName>
</protein>
<reference evidence="1" key="1">
    <citation type="journal article" date="2021" name="Mol. Ecol. Resour.">
        <title>Phylogenomic analyses of the genus Drosophila reveals genomic signals of climate adaptation.</title>
        <authorList>
            <person name="Li F."/>
            <person name="Rane R.V."/>
            <person name="Luria V."/>
            <person name="Xiong Z."/>
            <person name="Chen J."/>
            <person name="Li Z."/>
            <person name="Catullo R.A."/>
            <person name="Griffin P.C."/>
            <person name="Schiffer M."/>
            <person name="Pearce S."/>
            <person name="Lee S.F."/>
            <person name="McElroy K."/>
            <person name="Stocker A."/>
            <person name="Shirriffs J."/>
            <person name="Cockerell F."/>
            <person name="Coppin C."/>
            <person name="Sgro C.M."/>
            <person name="Karger A."/>
            <person name="Cain J.W."/>
            <person name="Weber J.A."/>
            <person name="Santpere G."/>
            <person name="Kirschner M.W."/>
            <person name="Hoffmann A.A."/>
            <person name="Oakeshott J.G."/>
            <person name="Zhang G."/>
        </authorList>
    </citation>
    <scope>NUCLEOTIDE SEQUENCE</scope>
    <source>
        <strain evidence="1">BGI-SZ-2011g</strain>
    </source>
</reference>
<accession>A0AAD4PGV7</accession>
<keyword evidence="2" id="KW-1185">Reference proteome</keyword>
<evidence type="ECO:0000313" key="2">
    <source>
        <dbReference type="Proteomes" id="UP001200034"/>
    </source>
</evidence>
<dbReference type="GO" id="GO:0005549">
    <property type="term" value="F:odorant binding"/>
    <property type="evidence" value="ECO:0007669"/>
    <property type="project" value="InterPro"/>
</dbReference>
<evidence type="ECO:0000313" key="1">
    <source>
        <dbReference type="EMBL" id="KAH8355306.1"/>
    </source>
</evidence>
<dbReference type="InterPro" id="IPR036728">
    <property type="entry name" value="PBP_GOBP_sf"/>
</dbReference>
<organism evidence="1 2">
    <name type="scientific">Drosophila rubida</name>
    <dbReference type="NCBI Taxonomy" id="30044"/>
    <lineage>
        <taxon>Eukaryota</taxon>
        <taxon>Metazoa</taxon>
        <taxon>Ecdysozoa</taxon>
        <taxon>Arthropoda</taxon>
        <taxon>Hexapoda</taxon>
        <taxon>Insecta</taxon>
        <taxon>Pterygota</taxon>
        <taxon>Neoptera</taxon>
        <taxon>Endopterygota</taxon>
        <taxon>Diptera</taxon>
        <taxon>Brachycera</taxon>
        <taxon>Muscomorpha</taxon>
        <taxon>Ephydroidea</taxon>
        <taxon>Drosophilidae</taxon>
        <taxon>Drosophila</taxon>
    </lineage>
</organism>
<proteinExistence type="predicted"/>
<dbReference type="Pfam" id="PF01395">
    <property type="entry name" value="PBP_GOBP"/>
    <property type="match status" value="1"/>
</dbReference>
<feature type="non-terminal residue" evidence="1">
    <location>
        <position position="1"/>
    </location>
</feature>
<sequence length="115" mass="12948">AQQAILSMLTLKSRQQECFKELKIADAEAKKISNDILVPYADNYKDYNCCLYKKLGLFVKEKINDAAMIAFAVLKFGMMPTESMRAKVNACKSKEPVDCKILAKYFSCLTKTFAG</sequence>
<gene>
    <name evidence="1" type="ORF">KR093_010713</name>
</gene>
<dbReference type="SUPFAM" id="SSF47565">
    <property type="entry name" value="Insect pheromone/odorant-binding proteins"/>
    <property type="match status" value="1"/>
</dbReference>
<dbReference type="AlphaFoldDB" id="A0AAD4PGV7"/>
<name>A0AAD4PGV7_9MUSC</name>
<dbReference type="CDD" id="cd23992">
    <property type="entry name" value="PBP_GOBP"/>
    <property type="match status" value="1"/>
</dbReference>
<dbReference type="Proteomes" id="UP001200034">
    <property type="component" value="Unassembled WGS sequence"/>
</dbReference>
<dbReference type="EMBL" id="JAJJHW010003889">
    <property type="protein sequence ID" value="KAH8355306.1"/>
    <property type="molecule type" value="Genomic_DNA"/>
</dbReference>
<dbReference type="Gene3D" id="1.10.238.20">
    <property type="entry name" value="Pheromone/general odorant binding protein domain"/>
    <property type="match status" value="1"/>
</dbReference>
<comment type="caution">
    <text evidence="1">The sequence shown here is derived from an EMBL/GenBank/DDBJ whole genome shotgun (WGS) entry which is preliminary data.</text>
</comment>
<dbReference type="InterPro" id="IPR006170">
    <property type="entry name" value="PBP/GOBP"/>
</dbReference>